<keyword evidence="5 9" id="KW-0227">DNA damage</keyword>
<evidence type="ECO:0000256" key="6">
    <source>
        <dbReference type="ARBA" id="ARBA00022840"/>
    </source>
</evidence>
<proteinExistence type="inferred from homology"/>
<evidence type="ECO:0000256" key="10">
    <source>
        <dbReference type="SAM" id="Coils"/>
    </source>
</evidence>
<gene>
    <name evidence="12" type="primary">recN</name>
    <name evidence="12" type="ORF">P2G67_14610</name>
</gene>
<evidence type="ECO:0000256" key="8">
    <source>
        <dbReference type="ARBA" id="ARBA00033408"/>
    </source>
</evidence>
<evidence type="ECO:0000256" key="5">
    <source>
        <dbReference type="ARBA" id="ARBA00022763"/>
    </source>
</evidence>
<dbReference type="PANTHER" id="PTHR11059">
    <property type="entry name" value="DNA REPAIR PROTEIN RECN"/>
    <property type="match status" value="1"/>
</dbReference>
<dbReference type="RefSeq" id="WP_275823988.1">
    <property type="nucleotide sequence ID" value="NZ_JARHUD010000010.1"/>
</dbReference>
<reference evidence="12 13" key="1">
    <citation type="submission" date="2023-03" db="EMBL/GenBank/DDBJ databases">
        <title>Fodinicurvata sp. CAU 1616 isolated from sea sendiment.</title>
        <authorList>
            <person name="Kim W."/>
        </authorList>
    </citation>
    <scope>NUCLEOTIDE SEQUENCE [LARGE SCALE GENOMIC DNA]</scope>
    <source>
        <strain evidence="12 13">CAU 1616</strain>
    </source>
</reference>
<accession>A0ABT5YSL7</accession>
<comment type="function">
    <text evidence="1 9">May be involved in recombinational repair of damaged DNA.</text>
</comment>
<feature type="domain" description="RecF/RecN/SMC N-terminal" evidence="11">
    <location>
        <begin position="13"/>
        <end position="514"/>
    </location>
</feature>
<evidence type="ECO:0000256" key="2">
    <source>
        <dbReference type="ARBA" id="ARBA00009441"/>
    </source>
</evidence>
<feature type="coiled-coil region" evidence="10">
    <location>
        <begin position="265"/>
        <end position="292"/>
    </location>
</feature>
<keyword evidence="6" id="KW-0067">ATP-binding</keyword>
<keyword evidence="4" id="KW-0547">Nucleotide-binding</keyword>
<organism evidence="12 13">
    <name type="scientific">Aquibaculum arenosum</name>
    <dbReference type="NCBI Taxonomy" id="3032591"/>
    <lineage>
        <taxon>Bacteria</taxon>
        <taxon>Pseudomonadati</taxon>
        <taxon>Pseudomonadota</taxon>
        <taxon>Alphaproteobacteria</taxon>
        <taxon>Rhodospirillales</taxon>
        <taxon>Rhodovibrionaceae</taxon>
        <taxon>Aquibaculum</taxon>
    </lineage>
</organism>
<evidence type="ECO:0000256" key="7">
    <source>
        <dbReference type="ARBA" id="ARBA00023204"/>
    </source>
</evidence>
<dbReference type="EMBL" id="JARHUD010000010">
    <property type="protein sequence ID" value="MDF2097209.1"/>
    <property type="molecule type" value="Genomic_DNA"/>
</dbReference>
<keyword evidence="10" id="KW-0175">Coiled coil</keyword>
<dbReference type="Gene3D" id="3.40.50.300">
    <property type="entry name" value="P-loop containing nucleotide triphosphate hydrolases"/>
    <property type="match status" value="2"/>
</dbReference>
<evidence type="ECO:0000256" key="1">
    <source>
        <dbReference type="ARBA" id="ARBA00003618"/>
    </source>
</evidence>
<evidence type="ECO:0000313" key="12">
    <source>
        <dbReference type="EMBL" id="MDF2097209.1"/>
    </source>
</evidence>
<name>A0ABT5YSL7_9PROT</name>
<dbReference type="SUPFAM" id="SSF52540">
    <property type="entry name" value="P-loop containing nucleoside triphosphate hydrolases"/>
    <property type="match status" value="2"/>
</dbReference>
<dbReference type="CDD" id="cd03241">
    <property type="entry name" value="ABC_RecN"/>
    <property type="match status" value="2"/>
</dbReference>
<evidence type="ECO:0000256" key="3">
    <source>
        <dbReference type="ARBA" id="ARBA00021315"/>
    </source>
</evidence>
<comment type="caution">
    <text evidence="12">The sequence shown here is derived from an EMBL/GenBank/DDBJ whole genome shotgun (WGS) entry which is preliminary data.</text>
</comment>
<keyword evidence="7 9" id="KW-0234">DNA repair</keyword>
<evidence type="ECO:0000256" key="4">
    <source>
        <dbReference type="ARBA" id="ARBA00022741"/>
    </source>
</evidence>
<protein>
    <recommendedName>
        <fullName evidence="3 9">DNA repair protein RecN</fullName>
    </recommendedName>
    <alternativeName>
        <fullName evidence="8 9">Recombination protein N</fullName>
    </alternativeName>
</protein>
<dbReference type="NCBIfam" id="TIGR00634">
    <property type="entry name" value="recN"/>
    <property type="match status" value="1"/>
</dbReference>
<dbReference type="Pfam" id="PF02463">
    <property type="entry name" value="SMC_N"/>
    <property type="match status" value="1"/>
</dbReference>
<dbReference type="InterPro" id="IPR003395">
    <property type="entry name" value="RecF/RecN/SMC_N"/>
</dbReference>
<dbReference type="Proteomes" id="UP001215503">
    <property type="component" value="Unassembled WGS sequence"/>
</dbReference>
<evidence type="ECO:0000256" key="9">
    <source>
        <dbReference type="PIRNR" id="PIRNR003128"/>
    </source>
</evidence>
<sequence length="557" mass="59877">MLVSLAIRNVVLIDQLELAPDAGLGVLTGETGAGKSILLDALGLALGARADSALVRHGSDQASVTAAFEIDHEHPALAHLREQDFALEEEALVLRRVLSADGRSRAFVNDQPVSVGLLRALGERLVEVQGQFAQHGLLDPATHLGLLDAHGGLRAQAKALEGHWQDWRAAERAFAEAQAQLEQARRDDSFLRHALEELDELDPQEDEEERLAEERRFLMHGERLSEALNVAATALGGDGSDTAERALAMAQRALDRVADKAGGRVDELMGALDRAVAEVNEAQAQVSSLSADLEFEPGRLATVEERYFALKEQARKHGCEVQELPQLRRVFAERLEALDSGETHLAGLKAAVENAREAYLAAAGEISDKRGAAAESLQAAVQAELAPLRLDKAHFFCRVQRRDEEAWGPQGIDRVVFEVSTNPGAPGGPLAKIASGGELSRLLLALKVVLAEASPVTTLIFDEVDSGVGGATAAAVGERLARLAEQRQVLVVTHSPQVAALGRYHWQVRKETAGESTVTRVVPLDAPERQEEVARMLSGTQITQEARAAAGKLMARP</sequence>
<dbReference type="NCBIfam" id="NF008121">
    <property type="entry name" value="PRK10869.1"/>
    <property type="match status" value="1"/>
</dbReference>
<keyword evidence="13" id="KW-1185">Reference proteome</keyword>
<dbReference type="PIRSF" id="PIRSF003128">
    <property type="entry name" value="RecN"/>
    <property type="match status" value="1"/>
</dbReference>
<comment type="similarity">
    <text evidence="2 9">Belongs to the RecN family.</text>
</comment>
<evidence type="ECO:0000259" key="11">
    <source>
        <dbReference type="Pfam" id="PF02463"/>
    </source>
</evidence>
<dbReference type="PANTHER" id="PTHR11059:SF0">
    <property type="entry name" value="DNA REPAIR PROTEIN RECN"/>
    <property type="match status" value="1"/>
</dbReference>
<evidence type="ECO:0000313" key="13">
    <source>
        <dbReference type="Proteomes" id="UP001215503"/>
    </source>
</evidence>
<dbReference type="InterPro" id="IPR027417">
    <property type="entry name" value="P-loop_NTPase"/>
</dbReference>
<dbReference type="InterPro" id="IPR004604">
    <property type="entry name" value="DNA_recomb/repair_RecN"/>
</dbReference>